<protein>
    <submittedName>
        <fullName evidence="1">Uncharacterized protein</fullName>
    </submittedName>
</protein>
<evidence type="ECO:0000313" key="2">
    <source>
        <dbReference type="Proteomes" id="UP000814033"/>
    </source>
</evidence>
<comment type="caution">
    <text evidence="1">The sequence shown here is derived from an EMBL/GenBank/DDBJ whole genome shotgun (WGS) entry which is preliminary data.</text>
</comment>
<accession>A0ACB8S7B5</accession>
<reference evidence="1" key="2">
    <citation type="journal article" date="2022" name="New Phytol.">
        <title>Evolutionary transition to the ectomycorrhizal habit in the genomes of a hyperdiverse lineage of mushroom-forming fungi.</title>
        <authorList>
            <person name="Looney B."/>
            <person name="Miyauchi S."/>
            <person name="Morin E."/>
            <person name="Drula E."/>
            <person name="Courty P.E."/>
            <person name="Kohler A."/>
            <person name="Kuo A."/>
            <person name="LaButti K."/>
            <person name="Pangilinan J."/>
            <person name="Lipzen A."/>
            <person name="Riley R."/>
            <person name="Andreopoulos W."/>
            <person name="He G."/>
            <person name="Johnson J."/>
            <person name="Nolan M."/>
            <person name="Tritt A."/>
            <person name="Barry K.W."/>
            <person name="Grigoriev I.V."/>
            <person name="Nagy L.G."/>
            <person name="Hibbett D."/>
            <person name="Henrissat B."/>
            <person name="Matheny P.B."/>
            <person name="Labbe J."/>
            <person name="Martin F.M."/>
        </authorList>
    </citation>
    <scope>NUCLEOTIDE SEQUENCE</scope>
    <source>
        <strain evidence="1">FP105234-sp</strain>
    </source>
</reference>
<keyword evidence="2" id="KW-1185">Reference proteome</keyword>
<proteinExistence type="predicted"/>
<sequence length="298" mass="32913">MADSIPYPQSGHYAPPYYPPPHSSSLESVPASRADTTQRRRPKYTRSKTGCMTCRVKKIKACAPPSRWPAPGANRRAPQCDETKPSCIRCVHGQRDCTWPEGVPQRKKPPPKRSETLDTVDLARPSTASSSGISDTSGTPPTRDHTPPKREHIELGLPPLGPRRHSDPHMLSSSDHGHRSSLLSGPPQPYPSAHNHSSSMLSVIPELAPSYLTLPPVDHLYQSPTHHYMPSQPAVPRTTHGSNYRYLDSPPSHGNGFWQQQSSAPAHLESVDSYQFSNMQDRIPATSSSLDTHPSRYH</sequence>
<name>A0ACB8S7B5_9AGAM</name>
<reference evidence="1" key="1">
    <citation type="submission" date="2021-02" db="EMBL/GenBank/DDBJ databases">
        <authorList>
            <consortium name="DOE Joint Genome Institute"/>
            <person name="Ahrendt S."/>
            <person name="Looney B.P."/>
            <person name="Miyauchi S."/>
            <person name="Morin E."/>
            <person name="Drula E."/>
            <person name="Courty P.E."/>
            <person name="Chicoki N."/>
            <person name="Fauchery L."/>
            <person name="Kohler A."/>
            <person name="Kuo A."/>
            <person name="Labutti K."/>
            <person name="Pangilinan J."/>
            <person name="Lipzen A."/>
            <person name="Riley R."/>
            <person name="Andreopoulos W."/>
            <person name="He G."/>
            <person name="Johnson J."/>
            <person name="Barry K.W."/>
            <person name="Grigoriev I.V."/>
            <person name="Nagy L."/>
            <person name="Hibbett D."/>
            <person name="Henrissat B."/>
            <person name="Matheny P.B."/>
            <person name="Labbe J."/>
            <person name="Martin F."/>
        </authorList>
    </citation>
    <scope>NUCLEOTIDE SEQUENCE</scope>
    <source>
        <strain evidence="1">FP105234-sp</strain>
    </source>
</reference>
<evidence type="ECO:0000313" key="1">
    <source>
        <dbReference type="EMBL" id="KAI0051826.1"/>
    </source>
</evidence>
<organism evidence="1 2">
    <name type="scientific">Auriscalpium vulgare</name>
    <dbReference type="NCBI Taxonomy" id="40419"/>
    <lineage>
        <taxon>Eukaryota</taxon>
        <taxon>Fungi</taxon>
        <taxon>Dikarya</taxon>
        <taxon>Basidiomycota</taxon>
        <taxon>Agaricomycotina</taxon>
        <taxon>Agaricomycetes</taxon>
        <taxon>Russulales</taxon>
        <taxon>Auriscalpiaceae</taxon>
        <taxon>Auriscalpium</taxon>
    </lineage>
</organism>
<dbReference type="EMBL" id="MU275849">
    <property type="protein sequence ID" value="KAI0051826.1"/>
    <property type="molecule type" value="Genomic_DNA"/>
</dbReference>
<gene>
    <name evidence="1" type="ORF">FA95DRAFT_1675601</name>
</gene>
<dbReference type="Proteomes" id="UP000814033">
    <property type="component" value="Unassembled WGS sequence"/>
</dbReference>